<dbReference type="InterPro" id="IPR022409">
    <property type="entry name" value="PKD/Chitinase_dom"/>
</dbReference>
<accession>A0A951ITJ6</accession>
<dbReference type="Pfam" id="PF13573">
    <property type="entry name" value="SprB"/>
    <property type="match status" value="3"/>
</dbReference>
<dbReference type="Pfam" id="PF13585">
    <property type="entry name" value="CHU_C"/>
    <property type="match status" value="1"/>
</dbReference>
<dbReference type="InterPro" id="IPR000601">
    <property type="entry name" value="PKD_dom"/>
</dbReference>
<proteinExistence type="predicted"/>
<name>A0A951ITJ6_9BACT</name>
<dbReference type="EMBL" id="RPHB01000001">
    <property type="protein sequence ID" value="MBW3466394.1"/>
    <property type="molecule type" value="Genomic_DNA"/>
</dbReference>
<dbReference type="GO" id="GO:0004553">
    <property type="term" value="F:hydrolase activity, hydrolyzing O-glycosyl compounds"/>
    <property type="evidence" value="ECO:0007669"/>
    <property type="project" value="UniProtKB-ARBA"/>
</dbReference>
<dbReference type="GO" id="GO:0005975">
    <property type="term" value="P:carbohydrate metabolic process"/>
    <property type="evidence" value="ECO:0007669"/>
    <property type="project" value="UniProtKB-ARBA"/>
</dbReference>
<dbReference type="InterPro" id="IPR025667">
    <property type="entry name" value="SprB_repeat"/>
</dbReference>
<feature type="domain" description="PKD" evidence="1">
    <location>
        <begin position="2751"/>
        <end position="2802"/>
    </location>
</feature>
<dbReference type="InterPro" id="IPR026341">
    <property type="entry name" value="T9SS_type_B"/>
</dbReference>
<gene>
    <name evidence="2" type="ORF">EGN73_01015</name>
</gene>
<dbReference type="InterPro" id="IPR013320">
    <property type="entry name" value="ConA-like_dom_sf"/>
</dbReference>
<protein>
    <submittedName>
        <fullName evidence="2">PKD domain-containing protein</fullName>
    </submittedName>
</protein>
<evidence type="ECO:0000313" key="2">
    <source>
        <dbReference type="EMBL" id="MBW3466394.1"/>
    </source>
</evidence>
<dbReference type="CDD" id="cd00146">
    <property type="entry name" value="PKD"/>
    <property type="match status" value="1"/>
</dbReference>
<dbReference type="Gene3D" id="2.60.40.10">
    <property type="entry name" value="Immunoglobulins"/>
    <property type="match status" value="1"/>
</dbReference>
<reference evidence="2 3" key="1">
    <citation type="journal article" date="2020" name="Syst. Appl. Microbiol.">
        <title>Arthrospiribacter ruber gen. nov., sp. nov., a novel bacterium isolated from Arthrospira cultures.</title>
        <authorList>
            <person name="Waleron M."/>
            <person name="Misztak A."/>
            <person name="Waleron M.M."/>
            <person name="Furmaniak M."/>
            <person name="Mrozik A."/>
            <person name="Waleron K."/>
        </authorList>
    </citation>
    <scope>NUCLEOTIDE SEQUENCE [LARGE SCALE GENOMIC DNA]</scope>
    <source>
        <strain evidence="2 3">DPMB0001</strain>
    </source>
</reference>
<dbReference type="SUPFAM" id="SSF49899">
    <property type="entry name" value="Concanavalin A-like lectins/glucanases"/>
    <property type="match status" value="1"/>
</dbReference>
<sequence length="2908" mass="312423">MHLICFAKARLMDRKYTIGLIRFVFFWALLGLYSPNLLAQVIIPRDGFPYCEPFTNSTFRQNTILGGSPNVPTLTAASGEHAEGDGFLRLTNNSNDQRGYVFVDLPFSSAYGLKFSFEYFMYGGSGADGISVFLFDGTISSGDFQIGGWGGSLGYAPINATDIVPNAVDLPGLKGGYLGLGLDAFKNWGNNMEGRLGGFDNPNAPPVNLSFIPPNKEFFQSIAIRGPEVEDYRFIAGKRVLHGPDDEPNPAVLLPPTSYLYPNVADINRRFSLASAVKAVNCAVDGYRKVFVNLKPVGGGNYLLSIDLLVTSNGFRRVEPIVTDIPYNFPAPENLKIGFAASTGGQTNFHEIRNVTVEVSDYLAIPIPEVDNLRAEICENEENLFEFDVTLTSDNSFVRCVQLYENDPLAPNNTPPTGGDPSDNNCGASDVCIEKCNPQNNSVYLPGKGTFVVELDENVDLSDDEDRVKAAIKFVPEPGFLGEAEIYYQVIDNYGLTSFAKTVTVVSNPFPEEEDKGDIDFPTCDGQGNGRIFDVEVSSLVNGFDYEWIWQPVSGTEVNLGKSGASEVFDSATGIGLFELGNVNLGTYTLKVWNPSDEDGCPLEISILVDQELGTPVELTSEEEVICAFQPVSFTPFIDGQFNPTGVQADFRWYRTANRTGALVDGTTVTINGSAVQVEVSPEGILTLIGLPADGANIQSYEFFVEVASQNNSNLPNAPNFCPFIGDIQTMARVTVHPPINANWSSDPDWCRAGIGTVSVSATGGNGDKTFRLLDLAGQQLQGPNSTGEFTGLLPGEYEVEVTSSGPDCIELIDVIVQGPEEDLLIIEEARQEASCELDNGRFSFEISGGNTPYSSSNISISGGPSSNLIAGSGGVYTYEGLAPNTSYTIAFTDAQGCPVSLDFTLNAISKPVFDIIEPAPVCEDQSGLFIDVIYDFFEIQSTAVPLFNWYTEPNGGSPIGNGNGPFGMVYDINNANGQLNLSGLQAGVYTLYLEMSGPDACDLPREAVTFEIFALPEIEIAYKNDVSCFGGNDGEIEINVLNGPITDFEFRIDGPISAGYQDAPVFNTGIIQGTYQIFVRNKITGCEESTSIVVEQPEALVLDLIAQENSFCGQENGTINIRISGGSPIYELLLDGTPVSGFDFSVDGLDITLTDLSPGDHELILRDSNLCETGLNFTVEADPFAEFDALGDIICVLDGNSGSANTAVLSPVIIELASASPIFNWYYLDGSGNEVQINTGDNVLGANTSIDGNGILSLTGLPASATPYKFFLDVSGDRVCVEPKIEVEVLVNPLPAPEFDFVAPTCHGASDGEIILTASGEPEFSYELVSTGEINNSGQFTGLSAGTYQVRATNTVTSCFDLIEVIISEPDPLLISIENLLDTSCNEDNGLIEILISGGTPGYSLLLDGEEQTALDLDVEGSIASISGLAPGTYSIQVLDANGCELSETITIEASPIPVFGVSNAEICEQDPVSGESNTAVLSPEIIDLAGSIPVFTWYYIDAQGDTLQINSGAEIYGAQVSINAGDLNLTGLTASENAYEFLMDVSGDGVCPAPMIPATILVNPLPAPIFEVVDLTCFEINDGQINLTAGGKSSYTYSLNTGESNQTGSFSNLAAGDYSVRVEDTNGCFSIFELSVQEPSPLQVQAVDSTDPSCGDSNGELTFSVNGGTSPYIITVNGQAISDFEFEENSNNYTLTGLSPGSYSVKVRDESGCELELNGLFNLVNNEGVSVDSQPISAVYCEANTAALVPDINVPAGVLPELRWYKTSNTSQPVLSNSDPAEDGITYNIVDGVLYLEGIGPGVYTYYLRISGPGICTQLTEANLEILEGLAASVEVEPITCFGDENGLISVGSVSGGSGGYEFSLDGNNWQSENSFDQLASGTYTIYIRDAVYQDGCQLLIPDVLVDAPEQPITANTPDVFRASCGLDNGRIFNLQVAGGWGEFTFEWKKDDPISGQSLSGGTLAGIENLAPGTYFLLVKDEFGCEAVFDFEIGNAPDPEYELIPPVDVCVGQDVILAPVHLASGAPASPTDVFWYKLPNQNGLISEGLDPDNAEVSYAIDDSNWINPVLKVSGLSPGDYTFYFYVSCTDTEMPIQVTVHPTPVPIFEVERESCAGSQDGSIKIVGNAPADWVYAVNNGPWESRTALEGRNFGPGIYALQAKNSFDCISEVEEVEIIAAQALSLELLDSKDAACGTSDGLIAIRIKGGWSAYTLKLTELNSGQVREVQTSDSTYTFNQLPLGNYEVSVTDAEGCSFTLANGINIEDGPTEILIDDLFEVCEGEVIDLLPDVNPASSNKTFRWYRNTVSAGNEISNGQTIAGVNYQINAQGRLRISGLSSEDSPAVYFVTVEGPEICEGDQERVEVRVYPDPQFTATAVDENCFGEGGSIIINPVVSAANIRFSLNGSPFTTYSNNIIENLRPGSYTLTAEHASGCTFTLAEPVVVSGPDAALSLSDVKAVDASCAEENGMLSMNVNGGTAPYTVSLQMSNGNWVTPSYLWSNDLLEISAIGIGSYKVQITDAAGCQVISEDLIVGDSPTPLRADDVFICEGEIANLIPSIPNSSLSPTYKWYLDPDGNNQINSGYTTAEGAIFTISSIGRVVIEGLLANNQPYKYYVTVEGPGICDAEMVEVLVKVDPLPVLRTSNPSIVCDPNETVDLTQFIEGFNPDVFDYFITSPTGASLRLADLRTINQSGTYLVEMGFIGSACRTSTERILVLIAEELNEASFDYQLEILPGQVLVNQDINILEDVEFIDQSKGDIVIWNWDFGDGNTSSLQNPVHQYSEKGDYVMKLVTIDSFGCQSEFIRLVQVYDDYLIEIPNAFTPSRLDGKNNFFVPKFRGLADMNLYVFNTWGDLIFEGEGLENRGWDGTLNGVDVPNGNYVYKAEFLTRSGEKVSRTGVFMLIR</sequence>
<dbReference type="PROSITE" id="PS50093">
    <property type="entry name" value="PKD"/>
    <property type="match status" value="1"/>
</dbReference>
<evidence type="ECO:0000313" key="3">
    <source>
        <dbReference type="Proteomes" id="UP000727490"/>
    </source>
</evidence>
<dbReference type="SUPFAM" id="SSF49299">
    <property type="entry name" value="PKD domain"/>
    <property type="match status" value="1"/>
</dbReference>
<dbReference type="Proteomes" id="UP000727490">
    <property type="component" value="Unassembled WGS sequence"/>
</dbReference>
<dbReference type="InterPro" id="IPR013783">
    <property type="entry name" value="Ig-like_fold"/>
</dbReference>
<keyword evidence="3" id="KW-1185">Reference proteome</keyword>
<dbReference type="SMART" id="SM00089">
    <property type="entry name" value="PKD"/>
    <property type="match status" value="2"/>
</dbReference>
<dbReference type="InterPro" id="IPR035986">
    <property type="entry name" value="PKD_dom_sf"/>
</dbReference>
<dbReference type="NCBIfam" id="TIGR04131">
    <property type="entry name" value="Bac_Flav_CTERM"/>
    <property type="match status" value="1"/>
</dbReference>
<dbReference type="Pfam" id="PF18911">
    <property type="entry name" value="PKD_4"/>
    <property type="match status" value="1"/>
</dbReference>
<organism evidence="2 3">
    <name type="scientific">Arthrospiribacter ruber</name>
    <dbReference type="NCBI Taxonomy" id="2487934"/>
    <lineage>
        <taxon>Bacteria</taxon>
        <taxon>Pseudomonadati</taxon>
        <taxon>Bacteroidota</taxon>
        <taxon>Cytophagia</taxon>
        <taxon>Cytophagales</taxon>
        <taxon>Cyclobacteriaceae</taxon>
        <taxon>Arthrospiribacter</taxon>
    </lineage>
</organism>
<comment type="caution">
    <text evidence="2">The sequence shown here is derived from an EMBL/GenBank/DDBJ whole genome shotgun (WGS) entry which is preliminary data.</text>
</comment>
<evidence type="ECO:0000259" key="1">
    <source>
        <dbReference type="PROSITE" id="PS50093"/>
    </source>
</evidence>
<dbReference type="Gene3D" id="2.60.120.200">
    <property type="match status" value="1"/>
</dbReference>